<evidence type="ECO:0000256" key="4">
    <source>
        <dbReference type="ARBA" id="ARBA00022692"/>
    </source>
</evidence>
<name>A0A6C0DJR8_9ZZZZ</name>
<evidence type="ECO:0000256" key="5">
    <source>
        <dbReference type="ARBA" id="ARBA00022968"/>
    </source>
</evidence>
<keyword evidence="7" id="KW-0333">Golgi apparatus</keyword>
<dbReference type="EMBL" id="MN739626">
    <property type="protein sequence ID" value="QHT16534.1"/>
    <property type="molecule type" value="Genomic_DNA"/>
</dbReference>
<accession>A0A6C0DJR8</accession>
<sequence>MIVVVISCKKHQDLWPNIFKRNVPDLYIVCGGFEETRLNGNIIELKCNDFYEGLPEKVILAYEFIYKNIPFTHILKVDDHDTDFTSKQILNIESKLKIILNTRDYIGQKLNSNPPDRKYHFNKTSNDSHWKTQEYSGEYKPWLGGGETYILSKKAIHCILSEHNESTLDILRKNEIYEDLMIGKILFANGIYPSEVKYGIKYWKG</sequence>
<evidence type="ECO:0000256" key="1">
    <source>
        <dbReference type="ARBA" id="ARBA00004323"/>
    </source>
</evidence>
<keyword evidence="5" id="KW-0735">Signal-anchor</keyword>
<evidence type="ECO:0000313" key="9">
    <source>
        <dbReference type="EMBL" id="QHT16534.1"/>
    </source>
</evidence>
<keyword evidence="3" id="KW-0808">Transferase</keyword>
<keyword evidence="4" id="KW-0812">Transmembrane</keyword>
<evidence type="ECO:0000256" key="7">
    <source>
        <dbReference type="ARBA" id="ARBA00023034"/>
    </source>
</evidence>
<evidence type="ECO:0000256" key="8">
    <source>
        <dbReference type="ARBA" id="ARBA00023136"/>
    </source>
</evidence>
<dbReference type="Pfam" id="PF01762">
    <property type="entry name" value="Galactosyl_T"/>
    <property type="match status" value="1"/>
</dbReference>
<dbReference type="GO" id="GO:0016758">
    <property type="term" value="F:hexosyltransferase activity"/>
    <property type="evidence" value="ECO:0007669"/>
    <property type="project" value="InterPro"/>
</dbReference>
<dbReference type="AlphaFoldDB" id="A0A6C0DJR8"/>
<evidence type="ECO:0000256" key="2">
    <source>
        <dbReference type="ARBA" id="ARBA00022676"/>
    </source>
</evidence>
<comment type="subcellular location">
    <subcellularLocation>
        <location evidence="1">Golgi apparatus membrane</location>
        <topology evidence="1">Single-pass type II membrane protein</topology>
    </subcellularLocation>
</comment>
<evidence type="ECO:0000256" key="3">
    <source>
        <dbReference type="ARBA" id="ARBA00022679"/>
    </source>
</evidence>
<evidence type="ECO:0008006" key="10">
    <source>
        <dbReference type="Google" id="ProtNLM"/>
    </source>
</evidence>
<organism evidence="9">
    <name type="scientific">viral metagenome</name>
    <dbReference type="NCBI Taxonomy" id="1070528"/>
    <lineage>
        <taxon>unclassified sequences</taxon>
        <taxon>metagenomes</taxon>
        <taxon>organismal metagenomes</taxon>
    </lineage>
</organism>
<keyword evidence="6" id="KW-1133">Transmembrane helix</keyword>
<keyword evidence="2" id="KW-0328">Glycosyltransferase</keyword>
<dbReference type="GO" id="GO:0000139">
    <property type="term" value="C:Golgi membrane"/>
    <property type="evidence" value="ECO:0007669"/>
    <property type="project" value="UniProtKB-SubCell"/>
</dbReference>
<protein>
    <recommendedName>
        <fullName evidence="10">Glycosyltransferase</fullName>
    </recommendedName>
</protein>
<evidence type="ECO:0000256" key="6">
    <source>
        <dbReference type="ARBA" id="ARBA00022989"/>
    </source>
</evidence>
<reference evidence="9" key="1">
    <citation type="journal article" date="2020" name="Nature">
        <title>Giant virus diversity and host interactions through global metagenomics.</title>
        <authorList>
            <person name="Schulz F."/>
            <person name="Roux S."/>
            <person name="Paez-Espino D."/>
            <person name="Jungbluth S."/>
            <person name="Walsh D.A."/>
            <person name="Denef V.J."/>
            <person name="McMahon K.D."/>
            <person name="Konstantinidis K.T."/>
            <person name="Eloe-Fadrosh E.A."/>
            <person name="Kyrpides N.C."/>
            <person name="Woyke T."/>
        </authorList>
    </citation>
    <scope>NUCLEOTIDE SEQUENCE</scope>
    <source>
        <strain evidence="9">GVMAG-M-3300023174-189</strain>
    </source>
</reference>
<keyword evidence="8" id="KW-0472">Membrane</keyword>
<proteinExistence type="predicted"/>
<dbReference type="InterPro" id="IPR002659">
    <property type="entry name" value="Glyco_trans_31"/>
</dbReference>